<dbReference type="PANTHER" id="PTHR43044">
    <property type="match status" value="1"/>
</dbReference>
<gene>
    <name evidence="2" type="ORF">GETHOR_25250</name>
</gene>
<protein>
    <submittedName>
        <fullName evidence="2">Membrane protein</fullName>
    </submittedName>
</protein>
<feature type="transmembrane region" description="Helical" evidence="1">
    <location>
        <begin position="124"/>
        <end position="148"/>
    </location>
</feature>
<dbReference type="RefSeq" id="WP_286354142.1">
    <property type="nucleotide sequence ID" value="NZ_AP027079.1"/>
</dbReference>
<sequence length="387" mass="42909">MSQNPMSQNNNTSNLLWGATALGALGVVGAYFAAGPERFWANWILWFVLLFTLGLGSLFIVALEHLVSAKWSVPVRRIPERLATLLIPAIPVGLIALAAIPVLYPGARPEAAHHPILAGKAFWLSLPFFSVRTLIAFALVLLGLAVLVGGSLKQDASKDPAFNVRARKFAPAFMAIFALVITLVAFDWISGLTPEWYSDIFGVYVFAGAFLSGLAATALAVLYLQNQGRLEGVRGDHLYNLGGFLFAFTVFWSYIGFAQYMLMWYANLPDEVIYYKIRLAGAWRAITISLALLHFVLPFFALVTRDSKKDPKRLRRVALLMLGAHVLDIYWLIFPVLGAKPHFSWPELSFALFFLGGILLWVRGAMQKGEDMPVGDPFLREGLEFRL</sequence>
<feature type="transmembrane region" description="Helical" evidence="1">
    <location>
        <begin position="201"/>
        <end position="226"/>
    </location>
</feature>
<keyword evidence="3" id="KW-1185">Reference proteome</keyword>
<keyword evidence="1" id="KW-0472">Membrane</keyword>
<dbReference type="Proteomes" id="UP001242010">
    <property type="component" value="Chromosome"/>
</dbReference>
<keyword evidence="1" id="KW-0812">Transmembrane</keyword>
<name>A0ABN6UZI0_9BACT</name>
<feature type="transmembrane region" description="Helical" evidence="1">
    <location>
        <begin position="282"/>
        <end position="305"/>
    </location>
</feature>
<proteinExistence type="predicted"/>
<feature type="transmembrane region" description="Helical" evidence="1">
    <location>
        <begin position="317"/>
        <end position="337"/>
    </location>
</feature>
<evidence type="ECO:0000313" key="3">
    <source>
        <dbReference type="Proteomes" id="UP001242010"/>
    </source>
</evidence>
<feature type="transmembrane region" description="Helical" evidence="1">
    <location>
        <begin position="169"/>
        <end position="189"/>
    </location>
</feature>
<feature type="transmembrane region" description="Helical" evidence="1">
    <location>
        <begin position="238"/>
        <end position="262"/>
    </location>
</feature>
<keyword evidence="1" id="KW-1133">Transmembrane helix</keyword>
<feature type="transmembrane region" description="Helical" evidence="1">
    <location>
        <begin position="82"/>
        <end position="104"/>
    </location>
</feature>
<reference evidence="3" key="1">
    <citation type="journal article" date="2023" name="Int. J. Syst. Evol. Microbiol.">
        <title>Mesoterricola silvestris gen. nov., sp. nov., Mesoterricola sediminis sp. nov., Geothrix oryzae sp. nov., Geothrix edaphica sp. nov., Geothrix rubra sp. nov., and Geothrix limicola sp. nov., six novel members of Acidobacteriota isolated from soils.</title>
        <authorList>
            <person name="Itoh H."/>
            <person name="Sugisawa Y."/>
            <person name="Mise K."/>
            <person name="Xu Z."/>
            <person name="Kuniyasu M."/>
            <person name="Ushijima N."/>
            <person name="Kawano K."/>
            <person name="Kobayashi E."/>
            <person name="Shiratori Y."/>
            <person name="Masuda Y."/>
            <person name="Senoo K."/>
        </authorList>
    </citation>
    <scope>NUCLEOTIDE SEQUENCE [LARGE SCALE GENOMIC DNA]</scope>
    <source>
        <strain evidence="3">Red222</strain>
    </source>
</reference>
<dbReference type="EMBL" id="AP027079">
    <property type="protein sequence ID" value="BDU70424.1"/>
    <property type="molecule type" value="Genomic_DNA"/>
</dbReference>
<feature type="transmembrane region" description="Helical" evidence="1">
    <location>
        <begin position="12"/>
        <end position="34"/>
    </location>
</feature>
<feature type="transmembrane region" description="Helical" evidence="1">
    <location>
        <begin position="343"/>
        <end position="362"/>
    </location>
</feature>
<organism evidence="2 3">
    <name type="scientific">Geothrix oryzae</name>
    <dbReference type="NCBI Taxonomy" id="2927975"/>
    <lineage>
        <taxon>Bacteria</taxon>
        <taxon>Pseudomonadati</taxon>
        <taxon>Acidobacteriota</taxon>
        <taxon>Holophagae</taxon>
        <taxon>Holophagales</taxon>
        <taxon>Holophagaceae</taxon>
        <taxon>Geothrix</taxon>
    </lineage>
</organism>
<dbReference type="PANTHER" id="PTHR43044:SF1">
    <property type="entry name" value="QUINOL:CYTOCHROME C OXIDOREDUCTASE QUINONE-BINDING SUBUNIT 2"/>
    <property type="match status" value="1"/>
</dbReference>
<evidence type="ECO:0000313" key="2">
    <source>
        <dbReference type="EMBL" id="BDU70424.1"/>
    </source>
</evidence>
<accession>A0ABN6UZI0</accession>
<evidence type="ECO:0000256" key="1">
    <source>
        <dbReference type="SAM" id="Phobius"/>
    </source>
</evidence>
<feature type="transmembrane region" description="Helical" evidence="1">
    <location>
        <begin position="40"/>
        <end position="61"/>
    </location>
</feature>